<organism evidence="1 2">
    <name type="scientific">Flavobacterium micromati</name>
    <dbReference type="NCBI Taxonomy" id="229205"/>
    <lineage>
        <taxon>Bacteria</taxon>
        <taxon>Pseudomonadati</taxon>
        <taxon>Bacteroidota</taxon>
        <taxon>Flavobacteriia</taxon>
        <taxon>Flavobacteriales</taxon>
        <taxon>Flavobacteriaceae</taxon>
        <taxon>Flavobacterium</taxon>
    </lineage>
</organism>
<accession>A0A1M5MRG9</accession>
<sequence length="61" mass="7199">MFEVSTIKTLFDSKSQEKIHRFSAVQLLMKLKKITKRILKKIHFRKKKKGTDSLLASINYC</sequence>
<evidence type="ECO:0000313" key="1">
    <source>
        <dbReference type="EMBL" id="SHG79974.1"/>
    </source>
</evidence>
<keyword evidence="2" id="KW-1185">Reference proteome</keyword>
<proteinExistence type="predicted"/>
<evidence type="ECO:0000313" key="2">
    <source>
        <dbReference type="Proteomes" id="UP000184020"/>
    </source>
</evidence>
<protein>
    <submittedName>
        <fullName evidence="1">Uncharacterized protein</fullName>
    </submittedName>
</protein>
<name>A0A1M5MRG9_9FLAO</name>
<reference evidence="2" key="1">
    <citation type="submission" date="2016-11" db="EMBL/GenBank/DDBJ databases">
        <authorList>
            <person name="Varghese N."/>
            <person name="Submissions S."/>
        </authorList>
    </citation>
    <scope>NUCLEOTIDE SEQUENCE [LARGE SCALE GENOMIC DNA]</scope>
    <source>
        <strain evidence="2">DSM 17659</strain>
    </source>
</reference>
<dbReference type="AlphaFoldDB" id="A0A1M5MRG9"/>
<dbReference type="Proteomes" id="UP000184020">
    <property type="component" value="Unassembled WGS sequence"/>
</dbReference>
<dbReference type="EMBL" id="FQWF01000010">
    <property type="protein sequence ID" value="SHG79974.1"/>
    <property type="molecule type" value="Genomic_DNA"/>
</dbReference>
<gene>
    <name evidence="1" type="ORF">SAMN05444372_1109</name>
</gene>